<dbReference type="GO" id="GO:0071111">
    <property type="term" value="F:cyclic-guanylate-specific phosphodiesterase activity"/>
    <property type="evidence" value="ECO:0007669"/>
    <property type="project" value="InterPro"/>
</dbReference>
<dbReference type="EMBL" id="QVEP01000057">
    <property type="protein sequence ID" value="RGB74185.1"/>
    <property type="molecule type" value="Genomic_DNA"/>
</dbReference>
<dbReference type="PROSITE" id="PS50883">
    <property type="entry name" value="EAL"/>
    <property type="match status" value="1"/>
</dbReference>
<dbReference type="Pfam" id="PF00563">
    <property type="entry name" value="EAL"/>
    <property type="match status" value="1"/>
</dbReference>
<dbReference type="Proteomes" id="UP000260773">
    <property type="component" value="Unassembled WGS sequence"/>
</dbReference>
<dbReference type="SUPFAM" id="SSF141868">
    <property type="entry name" value="EAL domain-like"/>
    <property type="match status" value="1"/>
</dbReference>
<feature type="transmembrane region" description="Helical" evidence="1">
    <location>
        <begin position="35"/>
        <end position="57"/>
    </location>
</feature>
<gene>
    <name evidence="3" type="ORF">DW070_15180</name>
</gene>
<keyword evidence="1" id="KW-0812">Transmembrane</keyword>
<evidence type="ECO:0000259" key="2">
    <source>
        <dbReference type="PROSITE" id="PS50883"/>
    </source>
</evidence>
<feature type="transmembrane region" description="Helical" evidence="1">
    <location>
        <begin position="104"/>
        <end position="123"/>
    </location>
</feature>
<dbReference type="PANTHER" id="PTHR33121:SF79">
    <property type="entry name" value="CYCLIC DI-GMP PHOSPHODIESTERASE PDED-RELATED"/>
    <property type="match status" value="1"/>
</dbReference>
<dbReference type="CDD" id="cd01948">
    <property type="entry name" value="EAL"/>
    <property type="match status" value="1"/>
</dbReference>
<feature type="transmembrane region" description="Helical" evidence="1">
    <location>
        <begin position="69"/>
        <end position="92"/>
    </location>
</feature>
<sequence>MIYNIDFLISAMVILLLILWHFLGQKRAEDMNNRVFLFFAVLGTADVVAEFFSNYYITSYNSDMGTAAVIVTTIFYLLQALLPVTFICYIQTLYEQKIISAKKMFISSVPTLVLISVILTNPFTEKLFYFDVTAGYVKGPWYLLMYVSALGHFAAALLLILLWRKKLGHQKVKILLEIFVISGAGVVLQMFCQSLLMTGFGMSLGILALFITINNPSANLDSLTGLYNHLYLTRKMGELIASGKSFHIITVYLYQLKHINRVAGVQGGDSILQQIAGQLGALCGQKVTRITGKRFLVLTSSLEEYEYYFAKLKRMFDVNMVLDVEDKNITIPVIISGIINAQKLGESGLIMEYAEYLESLTPQSGLTEVIQDDHQTMNGFLYYKRVEQYLHKAIEEDLFDVYYQPVYSTRERRFITVEALSRLHHPELGWIAPDVFIQIAEKNHMIEQITDMQFRRICRFLKENRELMSHLLNVKVNLSSLDLMRNDCSSHFIRMMDEYEILHDWIQFEITETVATEYSASLGMVVDELTAAGIRLCLDDFGSGYANLNTVMRLPFSTIKLDRSLLFDICNDEKRAQFYQSVVEAFRKMNYHIVSEGVETREEMELISRWGVDMIQGYYFSKPLPEKALISLMQTETMSASVNGEQSEKA</sequence>
<evidence type="ECO:0000313" key="4">
    <source>
        <dbReference type="Proteomes" id="UP000260773"/>
    </source>
</evidence>
<dbReference type="InterPro" id="IPR001633">
    <property type="entry name" value="EAL_dom"/>
</dbReference>
<evidence type="ECO:0000313" key="3">
    <source>
        <dbReference type="EMBL" id="RGB74185.1"/>
    </source>
</evidence>
<dbReference type="InterPro" id="IPR035919">
    <property type="entry name" value="EAL_sf"/>
</dbReference>
<dbReference type="AlphaFoldDB" id="A0A3E2TFA8"/>
<dbReference type="SUPFAM" id="SSF55073">
    <property type="entry name" value="Nucleotide cyclase"/>
    <property type="match status" value="1"/>
</dbReference>
<dbReference type="Pfam" id="PF00990">
    <property type="entry name" value="GGDEF"/>
    <property type="match status" value="1"/>
</dbReference>
<feature type="transmembrane region" description="Helical" evidence="1">
    <location>
        <begin position="6"/>
        <end position="23"/>
    </location>
</feature>
<keyword evidence="1" id="KW-0472">Membrane</keyword>
<dbReference type="SMART" id="SM00052">
    <property type="entry name" value="EAL"/>
    <property type="match status" value="1"/>
</dbReference>
<dbReference type="SMART" id="SM00267">
    <property type="entry name" value="GGDEF"/>
    <property type="match status" value="1"/>
</dbReference>
<accession>A0A3E2TFA8</accession>
<dbReference type="Gene3D" id="3.30.70.270">
    <property type="match status" value="1"/>
</dbReference>
<protein>
    <submittedName>
        <fullName evidence="3">GGDEF domain-containing protein</fullName>
    </submittedName>
</protein>
<reference evidence="3 4" key="1">
    <citation type="submission" date="2018-08" db="EMBL/GenBank/DDBJ databases">
        <title>A genome reference for cultivated species of the human gut microbiota.</title>
        <authorList>
            <person name="Zou Y."/>
            <person name="Xue W."/>
            <person name="Luo G."/>
        </authorList>
    </citation>
    <scope>NUCLEOTIDE SEQUENCE [LARGE SCALE GENOMIC DNA]</scope>
    <source>
        <strain evidence="3 4">AF45-17</strain>
    </source>
</reference>
<name>A0A3E2TFA8_9FIRM</name>
<dbReference type="InterPro" id="IPR050706">
    <property type="entry name" value="Cyclic-di-GMP_PDE-like"/>
</dbReference>
<feature type="domain" description="EAL" evidence="2">
    <location>
        <begin position="383"/>
        <end position="637"/>
    </location>
</feature>
<dbReference type="InterPro" id="IPR000160">
    <property type="entry name" value="GGDEF_dom"/>
</dbReference>
<comment type="caution">
    <text evidence="3">The sequence shown here is derived from an EMBL/GenBank/DDBJ whole genome shotgun (WGS) entry which is preliminary data.</text>
</comment>
<evidence type="ECO:0000256" key="1">
    <source>
        <dbReference type="SAM" id="Phobius"/>
    </source>
</evidence>
<dbReference type="InterPro" id="IPR029787">
    <property type="entry name" value="Nucleotide_cyclase"/>
</dbReference>
<proteinExistence type="predicted"/>
<dbReference type="PANTHER" id="PTHR33121">
    <property type="entry name" value="CYCLIC DI-GMP PHOSPHODIESTERASE PDEF"/>
    <property type="match status" value="1"/>
</dbReference>
<dbReference type="RefSeq" id="WP_117529064.1">
    <property type="nucleotide sequence ID" value="NZ_JAQDKA010000016.1"/>
</dbReference>
<keyword evidence="1" id="KW-1133">Transmembrane helix</keyword>
<organism evidence="3 4">
    <name type="scientific">Coprococcus catus</name>
    <dbReference type="NCBI Taxonomy" id="116085"/>
    <lineage>
        <taxon>Bacteria</taxon>
        <taxon>Bacillati</taxon>
        <taxon>Bacillota</taxon>
        <taxon>Clostridia</taxon>
        <taxon>Lachnospirales</taxon>
        <taxon>Lachnospiraceae</taxon>
        <taxon>Coprococcus</taxon>
    </lineage>
</organism>
<dbReference type="InterPro" id="IPR043128">
    <property type="entry name" value="Rev_trsase/Diguanyl_cyclase"/>
</dbReference>
<dbReference type="Gene3D" id="3.20.20.450">
    <property type="entry name" value="EAL domain"/>
    <property type="match status" value="1"/>
</dbReference>
<feature type="transmembrane region" description="Helical" evidence="1">
    <location>
        <begin position="174"/>
        <end position="191"/>
    </location>
</feature>
<feature type="transmembrane region" description="Helical" evidence="1">
    <location>
        <begin position="143"/>
        <end position="162"/>
    </location>
</feature>